<dbReference type="PANTHER" id="PTHR37702">
    <property type="entry name" value="PROLINE-RICH FAMILY PROTEIN"/>
    <property type="match status" value="1"/>
</dbReference>
<comment type="caution">
    <text evidence="4">The sequence shown here is derived from an EMBL/GenBank/DDBJ whole genome shotgun (WGS) entry which is preliminary data.</text>
</comment>
<dbReference type="AlphaFoldDB" id="A0A7J7P2G7"/>
<evidence type="ECO:0000256" key="3">
    <source>
        <dbReference type="SAM" id="SignalP"/>
    </source>
</evidence>
<organism evidence="4 5">
    <name type="scientific">Kingdonia uniflora</name>
    <dbReference type="NCBI Taxonomy" id="39325"/>
    <lineage>
        <taxon>Eukaryota</taxon>
        <taxon>Viridiplantae</taxon>
        <taxon>Streptophyta</taxon>
        <taxon>Embryophyta</taxon>
        <taxon>Tracheophyta</taxon>
        <taxon>Spermatophyta</taxon>
        <taxon>Magnoliopsida</taxon>
        <taxon>Ranunculales</taxon>
        <taxon>Circaeasteraceae</taxon>
        <taxon>Kingdonia</taxon>
    </lineage>
</organism>
<dbReference type="PRINTS" id="PR01217">
    <property type="entry name" value="PRICHEXTENSN"/>
</dbReference>
<keyword evidence="3" id="KW-0732">Signal</keyword>
<protein>
    <submittedName>
        <fullName evidence="4">Uncharacterized protein</fullName>
    </submittedName>
</protein>
<keyword evidence="2" id="KW-0812">Transmembrane</keyword>
<dbReference type="EMBL" id="JACGCM010000333">
    <property type="protein sequence ID" value="KAF6173625.1"/>
    <property type="molecule type" value="Genomic_DNA"/>
</dbReference>
<accession>A0A7J7P2G7</accession>
<evidence type="ECO:0000313" key="4">
    <source>
        <dbReference type="EMBL" id="KAF6173625.1"/>
    </source>
</evidence>
<evidence type="ECO:0000256" key="1">
    <source>
        <dbReference type="SAM" id="MobiDB-lite"/>
    </source>
</evidence>
<reference evidence="4 5" key="1">
    <citation type="journal article" date="2020" name="IScience">
        <title>Genome Sequencing of the Endangered Kingdonia uniflora (Circaeasteraceae, Ranunculales) Reveals Potential Mechanisms of Evolutionary Specialization.</title>
        <authorList>
            <person name="Sun Y."/>
            <person name="Deng T."/>
            <person name="Zhang A."/>
            <person name="Moore M.J."/>
            <person name="Landis J.B."/>
            <person name="Lin N."/>
            <person name="Zhang H."/>
            <person name="Zhang X."/>
            <person name="Huang J."/>
            <person name="Zhang X."/>
            <person name="Sun H."/>
            <person name="Wang H."/>
        </authorList>
    </citation>
    <scope>NUCLEOTIDE SEQUENCE [LARGE SCALE GENOMIC DNA]</scope>
    <source>
        <strain evidence="4">TB1705</strain>
        <tissue evidence="4">Leaf</tissue>
    </source>
</reference>
<feature type="region of interest" description="Disordered" evidence="1">
    <location>
        <begin position="51"/>
        <end position="101"/>
    </location>
</feature>
<feature type="compositionally biased region" description="Pro residues" evidence="1">
    <location>
        <begin position="89"/>
        <end position="101"/>
    </location>
</feature>
<proteinExistence type="predicted"/>
<keyword evidence="5" id="KW-1185">Reference proteome</keyword>
<feature type="transmembrane region" description="Helical" evidence="2">
    <location>
        <begin position="151"/>
        <end position="171"/>
    </location>
</feature>
<dbReference type="PANTHER" id="PTHR37702:SF9">
    <property type="entry name" value="PROLINE-RICH FAMILY PROTEIN"/>
    <property type="match status" value="1"/>
</dbReference>
<evidence type="ECO:0000313" key="5">
    <source>
        <dbReference type="Proteomes" id="UP000541444"/>
    </source>
</evidence>
<feature type="compositionally biased region" description="Pro residues" evidence="1">
    <location>
        <begin position="51"/>
        <end position="80"/>
    </location>
</feature>
<keyword evidence="2" id="KW-1133">Transmembrane helix</keyword>
<dbReference type="Proteomes" id="UP000541444">
    <property type="component" value="Unassembled WGS sequence"/>
</dbReference>
<feature type="chain" id="PRO_5029916623" evidence="3">
    <location>
        <begin position="24"/>
        <end position="172"/>
    </location>
</feature>
<evidence type="ECO:0000256" key="2">
    <source>
        <dbReference type="SAM" id="Phobius"/>
    </source>
</evidence>
<name>A0A7J7P2G7_9MAGN</name>
<gene>
    <name evidence="4" type="ORF">GIB67_022984</name>
</gene>
<keyword evidence="2" id="KW-0472">Membrane</keyword>
<feature type="signal peptide" evidence="3">
    <location>
        <begin position="1"/>
        <end position="23"/>
    </location>
</feature>
<sequence length="172" mass="18496">MQSHHHLPLFLLCFILISQTTSSLIPPKTITATHKDEISCTMCSACENPCQQPPSPPPPSPSPPPPQSDPTTNCPPPPSQPSSGTNYYSPPPPKYIYSSPPPPGTAIGGLVNPPPFSIYPGPPPPNPIVPYFPFYYHTPPPAMSNALQFNYNNPIVASSLIIATTLVFLIFI</sequence>